<evidence type="ECO:0000256" key="4">
    <source>
        <dbReference type="ARBA" id="ARBA00022801"/>
    </source>
</evidence>
<keyword evidence="4 7" id="KW-0378">Hydrolase</keyword>
<dbReference type="SUPFAM" id="SSF51556">
    <property type="entry name" value="Metallo-dependent hydrolases"/>
    <property type="match status" value="1"/>
</dbReference>
<keyword evidence="5" id="KW-0862">Zinc</keyword>
<dbReference type="PANTHER" id="PTHR43114">
    <property type="entry name" value="ADENINE DEAMINASE"/>
    <property type="match status" value="1"/>
</dbReference>
<comment type="caution">
    <text evidence="7">The sequence shown here is derived from an EMBL/GenBank/DDBJ whole genome shotgun (WGS) entry which is preliminary data.</text>
</comment>
<dbReference type="EMBL" id="JAUQSY010000007">
    <property type="protein sequence ID" value="MDO7875311.1"/>
    <property type="molecule type" value="Genomic_DNA"/>
</dbReference>
<evidence type="ECO:0000256" key="1">
    <source>
        <dbReference type="ARBA" id="ARBA00001947"/>
    </source>
</evidence>
<evidence type="ECO:0000256" key="2">
    <source>
        <dbReference type="ARBA" id="ARBA00006676"/>
    </source>
</evidence>
<evidence type="ECO:0000313" key="7">
    <source>
        <dbReference type="EMBL" id="MDO7875311.1"/>
    </source>
</evidence>
<feature type="domain" description="Adenosine deaminase" evidence="6">
    <location>
        <begin position="23"/>
        <end position="341"/>
    </location>
</feature>
<reference evidence="7" key="1">
    <citation type="submission" date="2023-07" db="EMBL/GenBank/DDBJ databases">
        <authorList>
            <person name="Kim M.K."/>
        </authorList>
    </citation>
    <scope>NUCLEOTIDE SEQUENCE</scope>
    <source>
        <strain evidence="7">ASUV-10-1</strain>
    </source>
</reference>
<evidence type="ECO:0000256" key="5">
    <source>
        <dbReference type="ARBA" id="ARBA00022833"/>
    </source>
</evidence>
<accession>A0ABT9BAL8</accession>
<organism evidence="7 8">
    <name type="scientific">Hymenobacter aranciens</name>
    <dbReference type="NCBI Taxonomy" id="3063996"/>
    <lineage>
        <taxon>Bacteria</taxon>
        <taxon>Pseudomonadati</taxon>
        <taxon>Bacteroidota</taxon>
        <taxon>Cytophagia</taxon>
        <taxon>Cytophagales</taxon>
        <taxon>Hymenobacteraceae</taxon>
        <taxon>Hymenobacter</taxon>
    </lineage>
</organism>
<dbReference type="Gene3D" id="3.20.20.140">
    <property type="entry name" value="Metal-dependent hydrolases"/>
    <property type="match status" value="1"/>
</dbReference>
<comment type="similarity">
    <text evidence="2">Belongs to the metallo-dependent hydrolases superfamily. Adenosine and AMP deaminases family.</text>
</comment>
<dbReference type="Proteomes" id="UP001176429">
    <property type="component" value="Unassembled WGS sequence"/>
</dbReference>
<dbReference type="RefSeq" id="WP_305006630.1">
    <property type="nucleotide sequence ID" value="NZ_JAUQSY010000007.1"/>
</dbReference>
<name>A0ABT9BAL8_9BACT</name>
<gene>
    <name evidence="7" type="primary">add</name>
    <name evidence="7" type="ORF">Q5H93_11255</name>
</gene>
<protein>
    <submittedName>
        <fullName evidence="7">Adenosine deaminase</fullName>
        <ecNumber evidence="7">3.5.4.4</ecNumber>
    </submittedName>
</protein>
<dbReference type="PANTHER" id="PTHR43114:SF6">
    <property type="entry name" value="ADENINE DEAMINASE"/>
    <property type="match status" value="1"/>
</dbReference>
<dbReference type="Pfam" id="PF00962">
    <property type="entry name" value="A_deaminase"/>
    <property type="match status" value="1"/>
</dbReference>
<dbReference type="InterPro" id="IPR006330">
    <property type="entry name" value="Ado/ade_deaminase"/>
</dbReference>
<evidence type="ECO:0000313" key="8">
    <source>
        <dbReference type="Proteomes" id="UP001176429"/>
    </source>
</evidence>
<dbReference type="EC" id="3.5.4.4" evidence="7"/>
<proteinExistence type="inferred from homology"/>
<dbReference type="InterPro" id="IPR032466">
    <property type="entry name" value="Metal_Hydrolase"/>
</dbReference>
<evidence type="ECO:0000259" key="6">
    <source>
        <dbReference type="Pfam" id="PF00962"/>
    </source>
</evidence>
<keyword evidence="8" id="KW-1185">Reference proteome</keyword>
<keyword evidence="3" id="KW-0479">Metal-binding</keyword>
<sequence length="347" mass="38489">MQPDSLSFSSSTTPTIDYFQQLPKVELHVHLEGAIPVATLLALAQRHGIALPARTEAELADWLEFRNFPHFAEVYQTISRCIQTPDDLETLTYEFLREQARQHIWHTEFTFTAWTHFRNWGMPYAEQFAALHQARQRAERDFGVSSLVIVDIPRGYASPAEALTMTEQALLARPLGVSALGLGGYEVGNPVAPYRASFDLAHAAGLPCILHAGETEGPASIWEALEAGHSLRIGHGVRCLEDPALVAHLREHRIPLEVCPSSNVCLKVVDSYAAHPLLRLLAEGLYVTLNSDDPALFGTTLTEEFEKAHQLLGVSLPELSHLVQNALHASLLTQPQREALHARYFMA</sequence>
<dbReference type="InterPro" id="IPR001365">
    <property type="entry name" value="A_deaminase_dom"/>
</dbReference>
<dbReference type="GO" id="GO:0016787">
    <property type="term" value="F:hydrolase activity"/>
    <property type="evidence" value="ECO:0007669"/>
    <property type="project" value="UniProtKB-KW"/>
</dbReference>
<comment type="cofactor">
    <cofactor evidence="1">
        <name>Zn(2+)</name>
        <dbReference type="ChEBI" id="CHEBI:29105"/>
    </cofactor>
</comment>
<evidence type="ECO:0000256" key="3">
    <source>
        <dbReference type="ARBA" id="ARBA00022723"/>
    </source>
</evidence>
<dbReference type="NCBIfam" id="TIGR01430">
    <property type="entry name" value="aden_deam"/>
    <property type="match status" value="1"/>
</dbReference>